<gene>
    <name evidence="1" type="ORF">JF543_01620</name>
</gene>
<dbReference type="AlphaFoldDB" id="A0A939IUH5"/>
<protein>
    <submittedName>
        <fullName evidence="1">Uncharacterized protein</fullName>
    </submittedName>
</protein>
<organism evidence="1 2">
    <name type="scientific">Microbacterium esteraromaticum</name>
    <dbReference type="NCBI Taxonomy" id="57043"/>
    <lineage>
        <taxon>Bacteria</taxon>
        <taxon>Bacillati</taxon>
        <taxon>Actinomycetota</taxon>
        <taxon>Actinomycetes</taxon>
        <taxon>Micrococcales</taxon>
        <taxon>Microbacteriaceae</taxon>
        <taxon>Microbacterium</taxon>
    </lineage>
</organism>
<evidence type="ECO:0000313" key="1">
    <source>
        <dbReference type="EMBL" id="MBN8204653.1"/>
    </source>
</evidence>
<dbReference type="Proteomes" id="UP000664385">
    <property type="component" value="Unassembled WGS sequence"/>
</dbReference>
<dbReference type="Pfam" id="PF07388">
    <property type="entry name" value="A-2_8-polyST"/>
    <property type="match status" value="1"/>
</dbReference>
<dbReference type="EMBL" id="JAEMWU010000001">
    <property type="protein sequence ID" value="MBN8204653.1"/>
    <property type="molecule type" value="Genomic_DNA"/>
</dbReference>
<dbReference type="InterPro" id="IPR010866">
    <property type="entry name" value="A-2_8-polyST"/>
</dbReference>
<accession>A0A939IUH5</accession>
<dbReference type="RefSeq" id="WP_206822548.1">
    <property type="nucleotide sequence ID" value="NZ_JAEMWU010000001.1"/>
</dbReference>
<name>A0A939IUH5_9MICO</name>
<evidence type="ECO:0000313" key="2">
    <source>
        <dbReference type="Proteomes" id="UP000664385"/>
    </source>
</evidence>
<reference evidence="1" key="1">
    <citation type="submission" date="2020-12" db="EMBL/GenBank/DDBJ databases">
        <title>PHA producing bacteria isolated from mangrove.</title>
        <authorList>
            <person name="Zheng W."/>
            <person name="Yu S."/>
            <person name="Huang Y."/>
        </authorList>
    </citation>
    <scope>NUCLEOTIDE SEQUENCE</scope>
    <source>
        <strain evidence="1">GN8-5</strain>
    </source>
</reference>
<sequence length="451" mass="48397">MSSIQIFALHSPYGLMAAVAALDAGLLGDAERRILVPMNTAHVPETAIDLATAPRFARLRARFDTVEPLNPLVDPRHPTTWDPDPQDLPMIERLLRRAWNLGAAPVELFVQSPQVAPARTLMALFADARLGVIGDGLMTYAPIRSLLPRQITERVTRVVYPDVVAGVSPLVFVETGGERVPVPAATFGTVLREVGEARSDPALDALAAGSERTALVIGQYLAALGLVTPAEETQMQARMIDRAADAGAERVVVKPHPSAPPSLVVDLAARATARGLRFDAYTGDQPAEFVALRLGATDVIAGFSTALPTIRAIAGTAVHAVGTAEVLAGLTPYENSNRMPATIVDAMNRSEWDGRLQQLVDAVGYAMQPEIVAHLRPRAVRTLAALPPSERERYVPPARLRTLDLPGAPARTRLQRLLLPRGGVGRIEELRLTVVGAKRRAGRVWKAASGR</sequence>
<comment type="caution">
    <text evidence="1">The sequence shown here is derived from an EMBL/GenBank/DDBJ whole genome shotgun (WGS) entry which is preliminary data.</text>
</comment>
<proteinExistence type="predicted"/>